<name>A0A9D5BLW9_PEA</name>
<reference evidence="3 4" key="1">
    <citation type="journal article" date="2022" name="Nat. Genet.">
        <title>Improved pea reference genome and pan-genome highlight genomic features and evolutionary characteristics.</title>
        <authorList>
            <person name="Yang T."/>
            <person name="Liu R."/>
            <person name="Luo Y."/>
            <person name="Hu S."/>
            <person name="Wang D."/>
            <person name="Wang C."/>
            <person name="Pandey M.K."/>
            <person name="Ge S."/>
            <person name="Xu Q."/>
            <person name="Li N."/>
            <person name="Li G."/>
            <person name="Huang Y."/>
            <person name="Saxena R.K."/>
            <person name="Ji Y."/>
            <person name="Li M."/>
            <person name="Yan X."/>
            <person name="He Y."/>
            <person name="Liu Y."/>
            <person name="Wang X."/>
            <person name="Xiang C."/>
            <person name="Varshney R.K."/>
            <person name="Ding H."/>
            <person name="Gao S."/>
            <person name="Zong X."/>
        </authorList>
    </citation>
    <scope>NUCLEOTIDE SEQUENCE [LARGE SCALE GENOMIC DNA]</scope>
    <source>
        <strain evidence="3 4">cv. Zhongwan 6</strain>
    </source>
</reference>
<protein>
    <recommendedName>
        <fullName evidence="2">Arabidopsis retrotransposon Orf1 C-terminal domain-containing protein</fullName>
    </recommendedName>
</protein>
<sequence>MLAHLQSVSVRGSSPICIGGLITSITRALNLNDELATLAPLDTPFLDLDACRSTRLINNKQDGRYHLMVGNRAVNSIILPNSACTNMQDRNNWSYNLNALEPGHNINIQGNEGNSTDDDINDMEHDAPAPPTHPHTTHGTTDTFAGTSSEHQSCDGNYYASIRIALDDVLTAREPT</sequence>
<dbReference type="Pfam" id="PF03078">
    <property type="entry name" value="ATHILA"/>
    <property type="match status" value="1"/>
</dbReference>
<evidence type="ECO:0000259" key="2">
    <source>
        <dbReference type="Pfam" id="PF03078"/>
    </source>
</evidence>
<dbReference type="AlphaFoldDB" id="A0A9D5BLW9"/>
<evidence type="ECO:0000256" key="1">
    <source>
        <dbReference type="SAM" id="MobiDB-lite"/>
    </source>
</evidence>
<dbReference type="Gramene" id="Psat01G0403400-T1">
    <property type="protein sequence ID" value="KAI5446034.1"/>
    <property type="gene ID" value="KIW84_014034"/>
</dbReference>
<feature type="domain" description="Arabidopsis retrotransposon Orf1 C-terminal" evidence="2">
    <location>
        <begin position="10"/>
        <end position="127"/>
    </location>
</feature>
<gene>
    <name evidence="3" type="ORF">KIW84_014034</name>
</gene>
<feature type="compositionally biased region" description="Low complexity" evidence="1">
    <location>
        <begin position="137"/>
        <end position="147"/>
    </location>
</feature>
<proteinExistence type="predicted"/>
<evidence type="ECO:0000313" key="3">
    <source>
        <dbReference type="EMBL" id="KAI5446034.1"/>
    </source>
</evidence>
<organism evidence="3 4">
    <name type="scientific">Pisum sativum</name>
    <name type="common">Garden pea</name>
    <name type="synonym">Lathyrus oleraceus</name>
    <dbReference type="NCBI Taxonomy" id="3888"/>
    <lineage>
        <taxon>Eukaryota</taxon>
        <taxon>Viridiplantae</taxon>
        <taxon>Streptophyta</taxon>
        <taxon>Embryophyta</taxon>
        <taxon>Tracheophyta</taxon>
        <taxon>Spermatophyta</taxon>
        <taxon>Magnoliopsida</taxon>
        <taxon>eudicotyledons</taxon>
        <taxon>Gunneridae</taxon>
        <taxon>Pentapetalae</taxon>
        <taxon>rosids</taxon>
        <taxon>fabids</taxon>
        <taxon>Fabales</taxon>
        <taxon>Fabaceae</taxon>
        <taxon>Papilionoideae</taxon>
        <taxon>50 kb inversion clade</taxon>
        <taxon>NPAAA clade</taxon>
        <taxon>Hologalegina</taxon>
        <taxon>IRL clade</taxon>
        <taxon>Fabeae</taxon>
        <taxon>Lathyrus</taxon>
    </lineage>
</organism>
<feature type="region of interest" description="Disordered" evidence="1">
    <location>
        <begin position="109"/>
        <end position="150"/>
    </location>
</feature>
<dbReference type="Proteomes" id="UP001058974">
    <property type="component" value="Chromosome 1"/>
</dbReference>
<accession>A0A9D5BLW9</accession>
<evidence type="ECO:0000313" key="4">
    <source>
        <dbReference type="Proteomes" id="UP001058974"/>
    </source>
</evidence>
<comment type="caution">
    <text evidence="3">The sequence shown here is derived from an EMBL/GenBank/DDBJ whole genome shotgun (WGS) entry which is preliminary data.</text>
</comment>
<dbReference type="InterPro" id="IPR004312">
    <property type="entry name" value="ATHILA_Orf1_C"/>
</dbReference>
<keyword evidence="4" id="KW-1185">Reference proteome</keyword>
<dbReference type="EMBL" id="JAMSHJ010000001">
    <property type="protein sequence ID" value="KAI5446034.1"/>
    <property type="molecule type" value="Genomic_DNA"/>
</dbReference>